<evidence type="ECO:0000256" key="1">
    <source>
        <dbReference type="ARBA" id="ARBA00023157"/>
    </source>
</evidence>
<feature type="region of interest" description="Disordered" evidence="3">
    <location>
        <begin position="391"/>
        <end position="412"/>
    </location>
</feature>
<dbReference type="GO" id="GO:0043410">
    <property type="term" value="P:positive regulation of MAPK cascade"/>
    <property type="evidence" value="ECO:0007669"/>
    <property type="project" value="TreeGrafter"/>
</dbReference>
<dbReference type="SMART" id="SM00192">
    <property type="entry name" value="LDLa"/>
    <property type="match status" value="1"/>
</dbReference>
<feature type="transmembrane region" description="Helical" evidence="4">
    <location>
        <begin position="114"/>
        <end position="137"/>
    </location>
</feature>
<sequence>MPSSQHKKSASISSSRSANYVTPPSSQSIHMQQQQQHQCLADQFLSMIAKGSHGGSNSDISIKDEHISTARSSFVSSDSELLNNNNNNINNHHHHNNNSSTSNKFRKFKQILQSIPVVPLVATTSIMTIILLCLLLIDSLHLATAGESGGEAGGYDERLPGGGGDDTPIGHEEQRHRQQNQWQADFMLDGEPHASSMVYNHRPAHLRSSALELDLSPEIASPLLQQRNLNKQPARVTRPSPTRQQQQQQHMSKHPHRQIESPTMMLMGRSQSQQQQQLLQQQQLPQQQSQSASESTMEPNNNHERKFDVPQIQCNNTDEGFERFACPTPDELGRYRCIEDRLFCDGYNDCPHGEDEERVSCMYYRLFVSHIDILTNTFLTWMKSQNRQAAHNINSNQHHHKQPSHLFGELDA</sequence>
<dbReference type="InterPro" id="IPR036055">
    <property type="entry name" value="LDL_receptor-like_sf"/>
</dbReference>
<keyword evidence="1" id="KW-1015">Disulfide bond</keyword>
<dbReference type="PROSITE" id="PS50068">
    <property type="entry name" value="LDLRA_2"/>
    <property type="match status" value="1"/>
</dbReference>
<dbReference type="SUPFAM" id="SSF57424">
    <property type="entry name" value="LDL receptor-like module"/>
    <property type="match status" value="1"/>
</dbReference>
<evidence type="ECO:0000256" key="3">
    <source>
        <dbReference type="SAM" id="MobiDB-lite"/>
    </source>
</evidence>
<dbReference type="PANTHER" id="PTHR21105">
    <property type="entry name" value="GH16255P"/>
    <property type="match status" value="1"/>
</dbReference>
<dbReference type="EMBL" id="GGYP01001106">
    <property type="protein sequence ID" value="MDE45877.1"/>
    <property type="molecule type" value="Transcribed_RNA"/>
</dbReference>
<dbReference type="GO" id="GO:0030297">
    <property type="term" value="F:transmembrane receptor protein tyrosine kinase activator activity"/>
    <property type="evidence" value="ECO:0007669"/>
    <property type="project" value="TreeGrafter"/>
</dbReference>
<comment type="caution">
    <text evidence="2">Lacks conserved residue(s) required for the propagation of feature annotation.</text>
</comment>
<dbReference type="PANTHER" id="PTHR21105:SF0">
    <property type="entry name" value="GH16255P"/>
    <property type="match status" value="1"/>
</dbReference>
<dbReference type="PROSITE" id="PS01209">
    <property type="entry name" value="LDLRA_1"/>
    <property type="match status" value="1"/>
</dbReference>
<protein>
    <submittedName>
        <fullName evidence="5">Uncharacterized protein</fullName>
    </submittedName>
</protein>
<evidence type="ECO:0000256" key="4">
    <source>
        <dbReference type="SAM" id="Phobius"/>
    </source>
</evidence>
<accession>A0A6G1S6T9</accession>
<name>A0A6G1S6T9_9ACAR</name>
<feature type="compositionally biased region" description="Low complexity" evidence="3">
    <location>
        <begin position="270"/>
        <end position="291"/>
    </location>
</feature>
<feature type="region of interest" description="Disordered" evidence="3">
    <location>
        <begin position="1"/>
        <end position="34"/>
    </location>
</feature>
<feature type="region of interest" description="Disordered" evidence="3">
    <location>
        <begin position="224"/>
        <end position="309"/>
    </location>
</feature>
<feature type="compositionally biased region" description="Low complexity" evidence="3">
    <location>
        <begin position="25"/>
        <end position="34"/>
    </location>
</feature>
<keyword evidence="4" id="KW-1133">Transmembrane helix</keyword>
<dbReference type="AlphaFoldDB" id="A0A6G1S6T9"/>
<keyword evidence="4" id="KW-0812">Transmembrane</keyword>
<evidence type="ECO:0000313" key="5">
    <source>
        <dbReference type="EMBL" id="MDE45877.1"/>
    </source>
</evidence>
<dbReference type="GO" id="GO:0043195">
    <property type="term" value="C:terminal bouton"/>
    <property type="evidence" value="ECO:0007669"/>
    <property type="project" value="TreeGrafter"/>
</dbReference>
<dbReference type="CDD" id="cd00112">
    <property type="entry name" value="LDLa"/>
    <property type="match status" value="1"/>
</dbReference>
<feature type="region of interest" description="Disordered" evidence="3">
    <location>
        <begin position="148"/>
        <end position="180"/>
    </location>
</feature>
<dbReference type="InterPro" id="IPR002172">
    <property type="entry name" value="LDrepeatLR_classA_rpt"/>
</dbReference>
<reference evidence="5" key="1">
    <citation type="submission" date="2018-10" db="EMBL/GenBank/DDBJ databases">
        <title>Transcriptome assembly of Aceria tosichella (Wheat curl mite) Type 2.</title>
        <authorList>
            <person name="Scully E.D."/>
            <person name="Geib S.M."/>
            <person name="Palmer N.A."/>
            <person name="Gupta A.K."/>
            <person name="Sarath G."/>
            <person name="Tatineni S."/>
        </authorList>
    </citation>
    <scope>NUCLEOTIDE SEQUENCE</scope>
    <source>
        <strain evidence="5">LincolnNE</strain>
    </source>
</reference>
<organism evidence="5">
    <name type="scientific">Aceria tosichella</name>
    <name type="common">wheat curl mite</name>
    <dbReference type="NCBI Taxonomy" id="561515"/>
    <lineage>
        <taxon>Eukaryota</taxon>
        <taxon>Metazoa</taxon>
        <taxon>Ecdysozoa</taxon>
        <taxon>Arthropoda</taxon>
        <taxon>Chelicerata</taxon>
        <taxon>Arachnida</taxon>
        <taxon>Acari</taxon>
        <taxon>Acariformes</taxon>
        <taxon>Trombidiformes</taxon>
        <taxon>Prostigmata</taxon>
        <taxon>Eupodina</taxon>
        <taxon>Eriophyoidea</taxon>
        <taxon>Eriophyidae</taxon>
        <taxon>Eriophyinae</taxon>
        <taxon>Aceriini</taxon>
        <taxon>Aceria</taxon>
    </lineage>
</organism>
<gene>
    <name evidence="5" type="ORF">g.11852</name>
</gene>
<dbReference type="InterPro" id="IPR023415">
    <property type="entry name" value="LDLR_class-A_CS"/>
</dbReference>
<keyword evidence="4" id="KW-0472">Membrane</keyword>
<dbReference type="Gene3D" id="2.40.128.620">
    <property type="match status" value="1"/>
</dbReference>
<evidence type="ECO:0000256" key="2">
    <source>
        <dbReference type="PROSITE-ProRule" id="PRU00124"/>
    </source>
</evidence>
<proteinExistence type="predicted"/>